<gene>
    <name evidence="1" type="ORF">METZ01_LOCUS168966</name>
</gene>
<sequence length="121" mass="13661">MKIFCIFDARGSFLGEISHFFKKYVSGQSCAMCDISHNLTGVKQEWRDMSQTLKYDIKLLHIDEMDSMLALFVNNSTPCVVASMTSGFKVLANQEELSACAGDINSFRKLLEHKITQIKVD</sequence>
<protein>
    <submittedName>
        <fullName evidence="1">Uncharacterized protein</fullName>
    </submittedName>
</protein>
<organism evidence="1">
    <name type="scientific">marine metagenome</name>
    <dbReference type="NCBI Taxonomy" id="408172"/>
    <lineage>
        <taxon>unclassified sequences</taxon>
        <taxon>metagenomes</taxon>
        <taxon>ecological metagenomes</taxon>
    </lineage>
</organism>
<dbReference type="EMBL" id="UINC01030921">
    <property type="protein sequence ID" value="SVB16112.1"/>
    <property type="molecule type" value="Genomic_DNA"/>
</dbReference>
<evidence type="ECO:0000313" key="1">
    <source>
        <dbReference type="EMBL" id="SVB16112.1"/>
    </source>
</evidence>
<dbReference type="AlphaFoldDB" id="A0A382BRP5"/>
<reference evidence="1" key="1">
    <citation type="submission" date="2018-05" db="EMBL/GenBank/DDBJ databases">
        <authorList>
            <person name="Lanie J.A."/>
            <person name="Ng W.-L."/>
            <person name="Kazmierczak K.M."/>
            <person name="Andrzejewski T.M."/>
            <person name="Davidsen T.M."/>
            <person name="Wayne K.J."/>
            <person name="Tettelin H."/>
            <person name="Glass J.I."/>
            <person name="Rusch D."/>
            <person name="Podicherti R."/>
            <person name="Tsui H.-C.T."/>
            <person name="Winkler M.E."/>
        </authorList>
    </citation>
    <scope>NUCLEOTIDE SEQUENCE</scope>
</reference>
<proteinExistence type="predicted"/>
<name>A0A382BRP5_9ZZZZ</name>
<accession>A0A382BRP5</accession>